<dbReference type="AlphaFoldDB" id="A0A7S1FTK3"/>
<proteinExistence type="predicted"/>
<accession>A0A7S1FTK3</accession>
<gene>
    <name evidence="2" type="ORF">CHYS00102_LOCUS16556</name>
</gene>
<feature type="signal peptide" evidence="1">
    <location>
        <begin position="1"/>
        <end position="27"/>
    </location>
</feature>
<protein>
    <submittedName>
        <fullName evidence="2">Uncharacterized protein</fullName>
    </submittedName>
</protein>
<name>A0A7S1FTK3_9STRA</name>
<evidence type="ECO:0000256" key="1">
    <source>
        <dbReference type="SAM" id="SignalP"/>
    </source>
</evidence>
<evidence type="ECO:0000313" key="2">
    <source>
        <dbReference type="EMBL" id="CAD8889351.1"/>
    </source>
</evidence>
<reference evidence="2" key="1">
    <citation type="submission" date="2021-01" db="EMBL/GenBank/DDBJ databases">
        <authorList>
            <person name="Corre E."/>
            <person name="Pelletier E."/>
            <person name="Niang G."/>
            <person name="Scheremetjew M."/>
            <person name="Finn R."/>
            <person name="Kale V."/>
            <person name="Holt S."/>
            <person name="Cochrane G."/>
            <person name="Meng A."/>
            <person name="Brown T."/>
            <person name="Cohen L."/>
        </authorList>
    </citation>
    <scope>NUCLEOTIDE SEQUENCE</scope>
    <source>
        <strain evidence="2">308</strain>
    </source>
</reference>
<organism evidence="2">
    <name type="scientific">Corethron hystrix</name>
    <dbReference type="NCBI Taxonomy" id="216773"/>
    <lineage>
        <taxon>Eukaryota</taxon>
        <taxon>Sar</taxon>
        <taxon>Stramenopiles</taxon>
        <taxon>Ochrophyta</taxon>
        <taxon>Bacillariophyta</taxon>
        <taxon>Coscinodiscophyceae</taxon>
        <taxon>Corethrophycidae</taxon>
        <taxon>Corethrales</taxon>
        <taxon>Corethraceae</taxon>
        <taxon>Corethron</taxon>
    </lineage>
</organism>
<feature type="chain" id="PRO_5030681655" evidence="1">
    <location>
        <begin position="28"/>
        <end position="134"/>
    </location>
</feature>
<keyword evidence="1" id="KW-0732">Signal</keyword>
<dbReference type="EMBL" id="HBFR01023058">
    <property type="protein sequence ID" value="CAD8889351.1"/>
    <property type="molecule type" value="Transcribed_RNA"/>
</dbReference>
<sequence length="134" mass="15725">MSPFALKLITKLLAIFAFLSNFDPTEAQNQNKLVIEGLEVAPMSNEKCFDGEQFEDCDFSKFPTCKDTEYRCYNRTNRRDRFQSDGNPAYYIDYNRVFCYPLDLDCSSCTPGRFCRPEKRCILDEAQYPCEQWL</sequence>